<keyword evidence="7" id="KW-1185">Reference proteome</keyword>
<name>A0A6C0GUJ4_9BACT</name>
<dbReference type="GO" id="GO:0006388">
    <property type="term" value="P:tRNA splicing, via endonucleolytic cleavage and ligation"/>
    <property type="evidence" value="ECO:0007669"/>
    <property type="project" value="UniProtKB-UniRule"/>
</dbReference>
<comment type="function">
    <text evidence="4 5">Removes the 2'-phosphate from RNA via an intermediate in which the phosphate is ADP-ribosylated by NAD followed by a presumed transesterification to release the RNA and generate ADP-ribose 1''-2''-cyclic phosphate (APPR&gt;P). May function as an ADP-ribosylase.</text>
</comment>
<dbReference type="HAMAP" id="MF_00299">
    <property type="entry name" value="KptA"/>
    <property type="match status" value="1"/>
</dbReference>
<dbReference type="PANTHER" id="PTHR12684:SF2">
    <property type="entry name" value="TRNA 2'-PHOSPHOTRANSFERASE 1"/>
    <property type="match status" value="1"/>
</dbReference>
<dbReference type="EMBL" id="CP048222">
    <property type="protein sequence ID" value="QHT71223.1"/>
    <property type="molecule type" value="Genomic_DNA"/>
</dbReference>
<evidence type="ECO:0000256" key="3">
    <source>
        <dbReference type="ARBA" id="ARBA00023027"/>
    </source>
</evidence>
<dbReference type="Gene3D" id="1.10.10.970">
    <property type="entry name" value="RNA 2'-phosphotransferase, Tpt1/KptA family, N-terminal domain"/>
    <property type="match status" value="1"/>
</dbReference>
<sequence>MKDKDISKYLSLVLRHQPQVLGITLDESGWTEVNGLLEKMQQKGMNVDFEKLSQVVQNNDKQRFAFNADQSKIRASQGHSVSIELGLTPVQPPEVLYHGTAQANMESILKDGIQKRSRQHVHLSADEQTAIKVGQRHGKPVVLQVNSGDMNRDGHLFYLSENKVWLTDFVEAKYIQNK</sequence>
<proteinExistence type="inferred from homology"/>
<evidence type="ECO:0000256" key="4">
    <source>
        <dbReference type="ARBA" id="ARBA00025212"/>
    </source>
</evidence>
<evidence type="ECO:0000313" key="6">
    <source>
        <dbReference type="EMBL" id="QHT71223.1"/>
    </source>
</evidence>
<accession>A0A6C0GUJ4</accession>
<evidence type="ECO:0000256" key="5">
    <source>
        <dbReference type="HAMAP-Rule" id="MF_00299"/>
    </source>
</evidence>
<dbReference type="RefSeq" id="WP_162447163.1">
    <property type="nucleotide sequence ID" value="NZ_CP048222.1"/>
</dbReference>
<evidence type="ECO:0000256" key="2">
    <source>
        <dbReference type="ARBA" id="ARBA00022679"/>
    </source>
</evidence>
<gene>
    <name evidence="5" type="primary">kptA</name>
    <name evidence="6" type="ORF">GXP67_33515</name>
</gene>
<dbReference type="PANTHER" id="PTHR12684">
    <property type="entry name" value="PUTATIVE PHOSPHOTRANSFERASE"/>
    <property type="match status" value="1"/>
</dbReference>
<dbReference type="AlphaFoldDB" id="A0A6C0GUJ4"/>
<dbReference type="KEGG" id="rhoz:GXP67_33515"/>
<organism evidence="6 7">
    <name type="scientific">Rhodocytophaga rosea</name>
    <dbReference type="NCBI Taxonomy" id="2704465"/>
    <lineage>
        <taxon>Bacteria</taxon>
        <taxon>Pseudomonadati</taxon>
        <taxon>Bacteroidota</taxon>
        <taxon>Cytophagia</taxon>
        <taxon>Cytophagales</taxon>
        <taxon>Rhodocytophagaceae</taxon>
        <taxon>Rhodocytophaga</taxon>
    </lineage>
</organism>
<evidence type="ECO:0000256" key="1">
    <source>
        <dbReference type="ARBA" id="ARBA00009836"/>
    </source>
</evidence>
<comment type="similarity">
    <text evidence="1 5">Belongs to the KptA/TPT1 family.</text>
</comment>
<dbReference type="GO" id="GO:0003950">
    <property type="term" value="F:NAD+ poly-ADP-ribosyltransferase activity"/>
    <property type="evidence" value="ECO:0007669"/>
    <property type="project" value="InterPro"/>
</dbReference>
<dbReference type="InterPro" id="IPR042080">
    <property type="entry name" value="RNA_2'-PTrans_N"/>
</dbReference>
<dbReference type="GO" id="GO:0000215">
    <property type="term" value="F:tRNA 2'-phosphotransferase activity"/>
    <property type="evidence" value="ECO:0007669"/>
    <property type="project" value="TreeGrafter"/>
</dbReference>
<dbReference type="Pfam" id="PF01885">
    <property type="entry name" value="PTS_2-RNA"/>
    <property type="match status" value="1"/>
</dbReference>
<dbReference type="InterPro" id="IPR022928">
    <property type="entry name" value="RNA_2'-PTrans_KptA"/>
</dbReference>
<dbReference type="InterPro" id="IPR042081">
    <property type="entry name" value="RNA_2'-PTrans_C"/>
</dbReference>
<reference evidence="6 7" key="1">
    <citation type="submission" date="2020-01" db="EMBL/GenBank/DDBJ databases">
        <authorList>
            <person name="Kim M.K."/>
        </authorList>
    </citation>
    <scope>NUCLEOTIDE SEQUENCE [LARGE SCALE GENOMIC DNA]</scope>
    <source>
        <strain evidence="6 7">172606-1</strain>
    </source>
</reference>
<dbReference type="InterPro" id="IPR002745">
    <property type="entry name" value="Ptrans_KptA/Tpt1"/>
</dbReference>
<keyword evidence="2 5" id="KW-0808">Transferase</keyword>
<dbReference type="EC" id="2.7.1.-" evidence="5"/>
<protein>
    <recommendedName>
        <fullName evidence="5">Probable RNA 2'-phosphotransferase</fullName>
        <ecNumber evidence="5">2.7.1.-</ecNumber>
    </recommendedName>
</protein>
<evidence type="ECO:0000313" key="7">
    <source>
        <dbReference type="Proteomes" id="UP000480178"/>
    </source>
</evidence>
<dbReference type="Gene3D" id="3.20.170.30">
    <property type="match status" value="1"/>
</dbReference>
<dbReference type="NCBIfam" id="NF002014">
    <property type="entry name" value="PRK00819.1-4"/>
    <property type="match status" value="1"/>
</dbReference>
<dbReference type="Proteomes" id="UP000480178">
    <property type="component" value="Chromosome"/>
</dbReference>
<keyword evidence="3 5" id="KW-0520">NAD</keyword>
<dbReference type="SUPFAM" id="SSF56399">
    <property type="entry name" value="ADP-ribosylation"/>
    <property type="match status" value="1"/>
</dbReference>